<feature type="region of interest" description="Disordered" evidence="1">
    <location>
        <begin position="130"/>
        <end position="152"/>
    </location>
</feature>
<proteinExistence type="predicted"/>
<dbReference type="OrthoDB" id="4368640at2759"/>
<feature type="domain" description="GED" evidence="2">
    <location>
        <begin position="76"/>
        <end position="167"/>
    </location>
</feature>
<dbReference type="Proteomes" id="UP001147760">
    <property type="component" value="Unassembled WGS sequence"/>
</dbReference>
<reference evidence="3" key="2">
    <citation type="journal article" date="2023" name="IMA Fungus">
        <title>Comparative genomic study of the Penicillium genus elucidates a diverse pangenome and 15 lateral gene transfer events.</title>
        <authorList>
            <person name="Petersen C."/>
            <person name="Sorensen T."/>
            <person name="Nielsen M.R."/>
            <person name="Sondergaard T.E."/>
            <person name="Sorensen J.L."/>
            <person name="Fitzpatrick D.A."/>
            <person name="Frisvad J.C."/>
            <person name="Nielsen K.L."/>
        </authorList>
    </citation>
    <scope>NUCLEOTIDE SEQUENCE</scope>
    <source>
        <strain evidence="3">IBT 17660</strain>
    </source>
</reference>
<dbReference type="PROSITE" id="PS51388">
    <property type="entry name" value="GED"/>
    <property type="match status" value="1"/>
</dbReference>
<evidence type="ECO:0000256" key="1">
    <source>
        <dbReference type="SAM" id="MobiDB-lite"/>
    </source>
</evidence>
<sequence>MSHQRGHLITYNHYFTETLQDTRADRQNEAFREALQSYFGADTLSTSHPVGHTINLRGLYNSLVQKSTPDMTRFASEEALDCMLAYYKVALKRFVDDIATEVIEIKLLTALPALFTPITAFEMPEDLVSEIADTNDGPGSRAQQDQEALSEGSCSSIELLQEAVASGYDSESAVLSCSPTLSEPTPQPEYAIEQHTVEPTPLSTTSVSSTSGKKKNKKGKTKVQSSVESPLEYPE</sequence>
<gene>
    <name evidence="3" type="ORF">N7530_008643</name>
</gene>
<protein>
    <recommendedName>
        <fullName evidence="2">GED domain-containing protein</fullName>
    </recommendedName>
</protein>
<dbReference type="AlphaFoldDB" id="A0A9W9WPH0"/>
<evidence type="ECO:0000259" key="2">
    <source>
        <dbReference type="PROSITE" id="PS51388"/>
    </source>
</evidence>
<feature type="compositionally biased region" description="Basic residues" evidence="1">
    <location>
        <begin position="212"/>
        <end position="221"/>
    </location>
</feature>
<evidence type="ECO:0000313" key="3">
    <source>
        <dbReference type="EMBL" id="KAJ5471286.1"/>
    </source>
</evidence>
<name>A0A9W9WPH0_9EURO</name>
<feature type="region of interest" description="Disordered" evidence="1">
    <location>
        <begin position="175"/>
        <end position="235"/>
    </location>
</feature>
<evidence type="ECO:0000313" key="4">
    <source>
        <dbReference type="Proteomes" id="UP001147760"/>
    </source>
</evidence>
<reference evidence="3" key="1">
    <citation type="submission" date="2022-12" db="EMBL/GenBank/DDBJ databases">
        <authorList>
            <person name="Petersen C."/>
        </authorList>
    </citation>
    <scope>NUCLEOTIDE SEQUENCE</scope>
    <source>
        <strain evidence="3">IBT 17660</strain>
    </source>
</reference>
<accession>A0A9W9WPH0</accession>
<feature type="compositionally biased region" description="Polar residues" evidence="1">
    <location>
        <begin position="175"/>
        <end position="184"/>
    </location>
</feature>
<keyword evidence="4" id="KW-1185">Reference proteome</keyword>
<comment type="caution">
    <text evidence="3">The sequence shown here is derived from an EMBL/GenBank/DDBJ whole genome shotgun (WGS) entry which is preliminary data.</text>
</comment>
<organism evidence="3 4">
    <name type="scientific">Penicillium desertorum</name>
    <dbReference type="NCBI Taxonomy" id="1303715"/>
    <lineage>
        <taxon>Eukaryota</taxon>
        <taxon>Fungi</taxon>
        <taxon>Dikarya</taxon>
        <taxon>Ascomycota</taxon>
        <taxon>Pezizomycotina</taxon>
        <taxon>Eurotiomycetes</taxon>
        <taxon>Eurotiomycetidae</taxon>
        <taxon>Eurotiales</taxon>
        <taxon>Aspergillaceae</taxon>
        <taxon>Penicillium</taxon>
    </lineage>
</organism>
<feature type="compositionally biased region" description="Polar residues" evidence="1">
    <location>
        <begin position="141"/>
        <end position="152"/>
    </location>
</feature>
<dbReference type="EMBL" id="JAPWDO010000005">
    <property type="protein sequence ID" value="KAJ5471286.1"/>
    <property type="molecule type" value="Genomic_DNA"/>
</dbReference>
<dbReference type="InterPro" id="IPR020850">
    <property type="entry name" value="GED_dom"/>
</dbReference>